<protein>
    <submittedName>
        <fullName evidence="12">CRISPR-associated helicase Cas3</fullName>
    </submittedName>
</protein>
<dbReference type="HOGENOM" id="CLU_013924_1_0_9"/>
<organism evidence="12 13">
    <name type="scientific">Ruminococcus callidus ATCC 27760</name>
    <dbReference type="NCBI Taxonomy" id="411473"/>
    <lineage>
        <taxon>Bacteria</taxon>
        <taxon>Bacillati</taxon>
        <taxon>Bacillota</taxon>
        <taxon>Clostridia</taxon>
        <taxon>Eubacteriales</taxon>
        <taxon>Oscillospiraceae</taxon>
        <taxon>Ruminococcus</taxon>
    </lineage>
</organism>
<dbReference type="InterPro" id="IPR054712">
    <property type="entry name" value="Cas3-like_dom"/>
</dbReference>
<evidence type="ECO:0000313" key="12">
    <source>
        <dbReference type="EMBL" id="ERJ96459.1"/>
    </source>
</evidence>
<dbReference type="InterPro" id="IPR014001">
    <property type="entry name" value="Helicase_ATP-bd"/>
</dbReference>
<feature type="domain" description="Helicase ATP-binding" evidence="10">
    <location>
        <begin position="282"/>
        <end position="484"/>
    </location>
</feature>
<dbReference type="eggNOG" id="COG1203">
    <property type="taxonomic scope" value="Bacteria"/>
</dbReference>
<evidence type="ECO:0000256" key="8">
    <source>
        <dbReference type="ARBA" id="ARBA00022840"/>
    </source>
</evidence>
<dbReference type="InterPro" id="IPR006474">
    <property type="entry name" value="Helicase_Cas3_CRISPR-ass_core"/>
</dbReference>
<keyword evidence="4" id="KW-0479">Metal-binding</keyword>
<dbReference type="RefSeq" id="WP_021682640.1">
    <property type="nucleotide sequence ID" value="NZ_KI260433.1"/>
</dbReference>
<feature type="domain" description="HD Cas3-type" evidence="11">
    <location>
        <begin position="14"/>
        <end position="215"/>
    </location>
</feature>
<dbReference type="InterPro" id="IPR027417">
    <property type="entry name" value="P-loop_NTPase"/>
</dbReference>
<dbReference type="PROSITE" id="PS51192">
    <property type="entry name" value="HELICASE_ATP_BIND_1"/>
    <property type="match status" value="1"/>
</dbReference>
<dbReference type="GO" id="GO:0004518">
    <property type="term" value="F:nuclease activity"/>
    <property type="evidence" value="ECO:0007669"/>
    <property type="project" value="UniProtKB-KW"/>
</dbReference>
<dbReference type="NCBIfam" id="TIGR01596">
    <property type="entry name" value="cas3_HD"/>
    <property type="match status" value="1"/>
</dbReference>
<keyword evidence="7" id="KW-0347">Helicase</keyword>
<evidence type="ECO:0000256" key="9">
    <source>
        <dbReference type="ARBA" id="ARBA00023118"/>
    </source>
</evidence>
<keyword evidence="3" id="KW-0540">Nuclease</keyword>
<dbReference type="Gene3D" id="3.40.50.300">
    <property type="entry name" value="P-loop containing nucleotide triphosphate hydrolases"/>
    <property type="match status" value="2"/>
</dbReference>
<dbReference type="Gene3D" id="1.10.3210.30">
    <property type="match status" value="1"/>
</dbReference>
<keyword evidence="8" id="KW-0067">ATP-binding</keyword>
<dbReference type="GO" id="GO:0003676">
    <property type="term" value="F:nucleic acid binding"/>
    <property type="evidence" value="ECO:0007669"/>
    <property type="project" value="InterPro"/>
</dbReference>
<evidence type="ECO:0000259" key="11">
    <source>
        <dbReference type="PROSITE" id="PS51643"/>
    </source>
</evidence>
<dbReference type="GO" id="GO:0046872">
    <property type="term" value="F:metal ion binding"/>
    <property type="evidence" value="ECO:0007669"/>
    <property type="project" value="UniProtKB-KW"/>
</dbReference>
<dbReference type="InterPro" id="IPR041372">
    <property type="entry name" value="Cas3_C"/>
</dbReference>
<keyword evidence="13" id="KW-1185">Reference proteome</keyword>
<evidence type="ECO:0000256" key="2">
    <source>
        <dbReference type="ARBA" id="ARBA00009046"/>
    </source>
</evidence>
<dbReference type="SMART" id="SM00487">
    <property type="entry name" value="DEXDc"/>
    <property type="match status" value="1"/>
</dbReference>
<dbReference type="OrthoDB" id="9810236at2"/>
<evidence type="ECO:0000256" key="7">
    <source>
        <dbReference type="ARBA" id="ARBA00022806"/>
    </source>
</evidence>
<comment type="similarity">
    <text evidence="2">In the central section; belongs to the CRISPR-associated helicase Cas3 family.</text>
</comment>
<evidence type="ECO:0000256" key="4">
    <source>
        <dbReference type="ARBA" id="ARBA00022723"/>
    </source>
</evidence>
<dbReference type="InterPro" id="IPR011545">
    <property type="entry name" value="DEAD/DEAH_box_helicase_dom"/>
</dbReference>
<reference evidence="12 13" key="1">
    <citation type="submission" date="2013-07" db="EMBL/GenBank/DDBJ databases">
        <authorList>
            <person name="Weinstock G."/>
            <person name="Sodergren E."/>
            <person name="Wylie T."/>
            <person name="Fulton L."/>
            <person name="Fulton R."/>
            <person name="Fronick C."/>
            <person name="O'Laughlin M."/>
            <person name="Godfrey J."/>
            <person name="Miner T."/>
            <person name="Herter B."/>
            <person name="Appelbaum E."/>
            <person name="Cordes M."/>
            <person name="Lek S."/>
            <person name="Wollam A."/>
            <person name="Pepin K.H."/>
            <person name="Palsikar V.B."/>
            <person name="Mitreva M."/>
            <person name="Wilson R.K."/>
        </authorList>
    </citation>
    <scope>NUCLEOTIDE SEQUENCE [LARGE SCALE GENOMIC DNA]</scope>
    <source>
        <strain evidence="12 13">ATCC 27760</strain>
    </source>
</reference>
<dbReference type="PATRIC" id="fig|411473.3.peg.968"/>
<evidence type="ECO:0000256" key="3">
    <source>
        <dbReference type="ARBA" id="ARBA00022722"/>
    </source>
</evidence>
<evidence type="ECO:0000256" key="1">
    <source>
        <dbReference type="ARBA" id="ARBA00006847"/>
    </source>
</evidence>
<dbReference type="Proteomes" id="UP000016662">
    <property type="component" value="Unassembled WGS sequence"/>
</dbReference>
<dbReference type="InterPro" id="IPR006483">
    <property type="entry name" value="CRISPR-assoc_Cas3_HD"/>
</dbReference>
<name>U2M3Y2_9FIRM</name>
<dbReference type="GO" id="GO:0005524">
    <property type="term" value="F:ATP binding"/>
    <property type="evidence" value="ECO:0007669"/>
    <property type="project" value="UniProtKB-KW"/>
</dbReference>
<dbReference type="PROSITE" id="PS51643">
    <property type="entry name" value="HD_CAS3"/>
    <property type="match status" value="1"/>
</dbReference>
<dbReference type="Pfam" id="PF22590">
    <property type="entry name" value="Cas3-like_C_2"/>
    <property type="match status" value="1"/>
</dbReference>
<keyword evidence="9" id="KW-0051">Antiviral defense</keyword>
<dbReference type="Pfam" id="PF18395">
    <property type="entry name" value="Cas3_C"/>
    <property type="match status" value="1"/>
</dbReference>
<dbReference type="Pfam" id="PF00270">
    <property type="entry name" value="DEAD"/>
    <property type="match status" value="1"/>
</dbReference>
<dbReference type="Pfam" id="PF18019">
    <property type="entry name" value="Cas3_HD"/>
    <property type="match status" value="1"/>
</dbReference>
<keyword evidence="6" id="KW-0378">Hydrolase</keyword>
<dbReference type="GO" id="GO:0004386">
    <property type="term" value="F:helicase activity"/>
    <property type="evidence" value="ECO:0007669"/>
    <property type="project" value="UniProtKB-KW"/>
</dbReference>
<sequence>MDMSRILIAKTGKTASEWLPLAVHLEDTAGIMQCMIRDMIPPSFPESCALSPEAFEKTAVFLAYVHDIGKAMLVFQYKISRNLPEMRSRLEHFQLQFPESYEKDKINVIPHAQAGEEILVTLGCPESVAAVAGAHHGMPSEHIQKNLMQPRRNIKFYENYYGYAEGNVSLLTETWNHILQRALQIARIDSVQELPVLTKPAQMLLSGLLIMADWIASNTDYFPLIPTDEDIPENPERIADAWETIQFPEMWKSARLDYSDAAFRKNFSFAPRLVQTEFLNVIKNIESPGICILEAPMGCGKTEAALAGTEILAAKCRKNGMFFGLPTQATANGIFPRMMQWGEKQSQNFYHSIQLKHGSSALNTCFQKIQRGIPEQETDSGLIVHSWFCDNKKACLADFVVATVDQMLMMALKRKHVMLLHVGLSEKVVVIDEVHAYDAYMNEYLEMALQWLGYYKTPVILLSATLPASRRMSLVRAYLGIRESEKAFENEMGYPLLTWTDGTEIRQKRLTYQGAHTHVQMHPCTEDAVLAVVQNVVEHGGCVGVIVNTVKRAQTFAEEIRNQTHAKVLLYHAQFIFPDRTLKEQALLKTVGKDSSAEVRRGTVVVGTQVLEQSLDIDFDLLITDICPMDLLLQRIGRLHRHAFREQRPEVVKTPVCYVIMDELHGENTASKKIYGDFLLHRTEENLPESIVLPDDISPLVQAVYTFSEDDAMYQTYHNQQEIQKRRARCFRIGKPTGKDIHRLLSRDIEDKNECEVEAAVRDGISSIEVLLMRRMKDGSICFLPNQHGGRKTEAFPDEAECREIAEQKLRLPTVFSQKWSIDRTIHELEKQCLPYVENWQNSHWLKGQLVLFLDEEMNGELMGFQLHYSFENGLEYWKAAE</sequence>
<accession>U2M3Y2</accession>
<dbReference type="CDD" id="cd17930">
    <property type="entry name" value="DEXHc_cas3"/>
    <property type="match status" value="1"/>
</dbReference>
<dbReference type="SUPFAM" id="SSF52540">
    <property type="entry name" value="P-loop containing nucleoside triphosphate hydrolases"/>
    <property type="match status" value="1"/>
</dbReference>
<dbReference type="AlphaFoldDB" id="U2M3Y2"/>
<evidence type="ECO:0000256" key="5">
    <source>
        <dbReference type="ARBA" id="ARBA00022741"/>
    </source>
</evidence>
<evidence type="ECO:0000256" key="6">
    <source>
        <dbReference type="ARBA" id="ARBA00022801"/>
    </source>
</evidence>
<dbReference type="CDD" id="cd09641">
    <property type="entry name" value="Cas3''_I"/>
    <property type="match status" value="1"/>
</dbReference>
<dbReference type="InterPro" id="IPR038257">
    <property type="entry name" value="CRISPR-assoc_Cas3_HD_sf"/>
</dbReference>
<evidence type="ECO:0000313" key="13">
    <source>
        <dbReference type="Proteomes" id="UP000016662"/>
    </source>
</evidence>
<dbReference type="GO" id="GO:0051607">
    <property type="term" value="P:defense response to virus"/>
    <property type="evidence" value="ECO:0007669"/>
    <property type="project" value="UniProtKB-KW"/>
</dbReference>
<dbReference type="NCBIfam" id="TIGR01587">
    <property type="entry name" value="cas3_core"/>
    <property type="match status" value="1"/>
</dbReference>
<proteinExistence type="inferred from homology"/>
<dbReference type="GO" id="GO:0016787">
    <property type="term" value="F:hydrolase activity"/>
    <property type="evidence" value="ECO:0007669"/>
    <property type="project" value="UniProtKB-KW"/>
</dbReference>
<comment type="caution">
    <text evidence="12">The sequence shown here is derived from an EMBL/GenBank/DDBJ whole genome shotgun (WGS) entry which is preliminary data.</text>
</comment>
<comment type="similarity">
    <text evidence="1">In the N-terminal section; belongs to the CRISPR-associated nuclease Cas3-HD family.</text>
</comment>
<keyword evidence="5" id="KW-0547">Nucleotide-binding</keyword>
<dbReference type="STRING" id="411473.RUMCAL_01177"/>
<gene>
    <name evidence="12" type="ORF">RUMCAL_01177</name>
</gene>
<dbReference type="EMBL" id="AWVF01000142">
    <property type="protein sequence ID" value="ERJ96459.1"/>
    <property type="molecule type" value="Genomic_DNA"/>
</dbReference>
<evidence type="ECO:0000259" key="10">
    <source>
        <dbReference type="PROSITE" id="PS51192"/>
    </source>
</evidence>